<dbReference type="GeneID" id="73329080"/>
<keyword evidence="2" id="KW-1185">Reference proteome</keyword>
<protein>
    <submittedName>
        <fullName evidence="1">Uncharacterized protein</fullName>
    </submittedName>
</protein>
<reference evidence="1 2" key="1">
    <citation type="submission" date="2022-03" db="EMBL/GenBank/DDBJ databases">
        <title>Genome data of Colletotrichum spp.</title>
        <authorList>
            <person name="Utami Y.D."/>
            <person name="Hiruma K."/>
        </authorList>
    </citation>
    <scope>NUCLEOTIDE SEQUENCE [LARGE SCALE GENOMIC DNA]</scope>
    <source>
        <strain evidence="1 2">MAFF 239500</strain>
    </source>
</reference>
<organism evidence="1 2">
    <name type="scientific">Colletotrichum spaethianum</name>
    <dbReference type="NCBI Taxonomy" id="700344"/>
    <lineage>
        <taxon>Eukaryota</taxon>
        <taxon>Fungi</taxon>
        <taxon>Dikarya</taxon>
        <taxon>Ascomycota</taxon>
        <taxon>Pezizomycotina</taxon>
        <taxon>Sordariomycetes</taxon>
        <taxon>Hypocreomycetidae</taxon>
        <taxon>Glomerellales</taxon>
        <taxon>Glomerellaceae</taxon>
        <taxon>Colletotrichum</taxon>
        <taxon>Colletotrichum spaethianum species complex</taxon>
    </lineage>
</organism>
<evidence type="ECO:0000313" key="1">
    <source>
        <dbReference type="EMBL" id="GKT48097.1"/>
    </source>
</evidence>
<proteinExistence type="predicted"/>
<dbReference type="AlphaFoldDB" id="A0AA37P9G5"/>
<dbReference type="RefSeq" id="XP_049130447.1">
    <property type="nucleotide sequence ID" value="XM_049274490.1"/>
</dbReference>
<comment type="caution">
    <text evidence="1">The sequence shown here is derived from an EMBL/GenBank/DDBJ whole genome shotgun (WGS) entry which is preliminary data.</text>
</comment>
<sequence length="139" mass="15715">MFTPLEERTRICNIEADYTPHDAIDSQKQEKGVSAFCGFLRGKGGYLEPRGMSQRVEFQDEKGVRHHYKVEWAAGCQTDVKSQSIRRPLRPISASPICDDLMRDNYLKCNNGGVGGKVQVGCLVYTYNGGIRAGKYYEW</sequence>
<accession>A0AA37P9G5</accession>
<dbReference type="Proteomes" id="UP001055115">
    <property type="component" value="Unassembled WGS sequence"/>
</dbReference>
<dbReference type="EMBL" id="BQXU01000022">
    <property type="protein sequence ID" value="GKT48097.1"/>
    <property type="molecule type" value="Genomic_DNA"/>
</dbReference>
<name>A0AA37P9G5_9PEZI</name>
<evidence type="ECO:0000313" key="2">
    <source>
        <dbReference type="Proteomes" id="UP001055115"/>
    </source>
</evidence>
<gene>
    <name evidence="1" type="ORF">ColSpa_08278</name>
</gene>